<dbReference type="PANTHER" id="PTHR34293:SF1">
    <property type="entry name" value="HTH-TYPE TRANSCRIPTIONAL REGULATOR TRMBL2"/>
    <property type="match status" value="1"/>
</dbReference>
<proteinExistence type="predicted"/>
<dbReference type="SUPFAM" id="SSF46894">
    <property type="entry name" value="C-terminal effector domain of the bipartite response regulators"/>
    <property type="match status" value="1"/>
</dbReference>
<dbReference type="InterPro" id="IPR000792">
    <property type="entry name" value="Tscrpt_reg_LuxR_C"/>
</dbReference>
<dbReference type="SMART" id="SM00421">
    <property type="entry name" value="HTH_LUXR"/>
    <property type="match status" value="1"/>
</dbReference>
<evidence type="ECO:0000313" key="2">
    <source>
        <dbReference type="EMBL" id="WAZ21825.1"/>
    </source>
</evidence>
<evidence type="ECO:0000259" key="1">
    <source>
        <dbReference type="SMART" id="SM00421"/>
    </source>
</evidence>
<protein>
    <submittedName>
        <fullName evidence="2">Helix-turn-helix transcriptional regulator</fullName>
    </submittedName>
</protein>
<dbReference type="Proteomes" id="UP001164439">
    <property type="component" value="Chromosome"/>
</dbReference>
<dbReference type="Gene3D" id="1.10.10.10">
    <property type="entry name" value="Winged helix-like DNA-binding domain superfamily/Winged helix DNA-binding domain"/>
    <property type="match status" value="1"/>
</dbReference>
<keyword evidence="3" id="KW-1185">Reference proteome</keyword>
<dbReference type="InterPro" id="IPR016032">
    <property type="entry name" value="Sig_transdc_resp-reg_C-effctor"/>
</dbReference>
<organism evidence="2 3">
    <name type="scientific">Streptomyces cinnabarinus</name>
    <dbReference type="NCBI Taxonomy" id="67287"/>
    <lineage>
        <taxon>Bacteria</taxon>
        <taxon>Bacillati</taxon>
        <taxon>Actinomycetota</taxon>
        <taxon>Actinomycetes</taxon>
        <taxon>Kitasatosporales</taxon>
        <taxon>Streptomycetaceae</taxon>
        <taxon>Streptomyces</taxon>
    </lineage>
</organism>
<evidence type="ECO:0000313" key="3">
    <source>
        <dbReference type="Proteomes" id="UP001164439"/>
    </source>
</evidence>
<sequence>MPEPAVAPQRLPLPNLTDGAVRAYAYAVTVADLTPGRLADEMELSAGEAEQWVQELLELKLLRTVTGRTDTYTAVAPDTARYRLLSPALEEVRQRQEEIDRVHTDLARLSSHYEESMVERIRREAISTLSDLNDVRHTITDLAGRSEFEVLTAQPGGARREEVLQESLPRTEQLLRRGVQMRTLYQHSARFSSGMSAYVEHVTQLGAEVRTLASAFQRLIVFDRRFAVISLRSEPQGACLVKDLDLVAFIAETFESLWVSAAPFPTTLDRSRLSLTSAEIRSTVITMLVSGEEDKVIAKRLGISLRTCQRHVSEIMNELGARNRLHAGYLLHRLLPSEG</sequence>
<dbReference type="Pfam" id="PF00196">
    <property type="entry name" value="GerE"/>
    <property type="match status" value="1"/>
</dbReference>
<dbReference type="PANTHER" id="PTHR34293">
    <property type="entry name" value="HTH-TYPE TRANSCRIPTIONAL REGULATOR TRMBL2"/>
    <property type="match status" value="1"/>
</dbReference>
<dbReference type="RefSeq" id="WP_269659463.1">
    <property type="nucleotide sequence ID" value="NZ_CP114413.1"/>
</dbReference>
<reference evidence="2" key="1">
    <citation type="submission" date="2022-12" db="EMBL/GenBank/DDBJ databases">
        <authorList>
            <person name="Ruckert C."/>
            <person name="Busche T."/>
            <person name="Kalinowski J."/>
            <person name="Wittmann C."/>
        </authorList>
    </citation>
    <scope>NUCLEOTIDE SEQUENCE</scope>
    <source>
        <strain evidence="2">DSM 40467</strain>
    </source>
</reference>
<gene>
    <name evidence="2" type="ORF">STRCI_003025</name>
</gene>
<dbReference type="InterPro" id="IPR036388">
    <property type="entry name" value="WH-like_DNA-bd_sf"/>
</dbReference>
<name>A0ABY7KBE5_9ACTN</name>
<accession>A0ABY7KBE5</accession>
<dbReference type="EMBL" id="CP114413">
    <property type="protein sequence ID" value="WAZ21825.1"/>
    <property type="molecule type" value="Genomic_DNA"/>
</dbReference>
<dbReference type="InterPro" id="IPR051797">
    <property type="entry name" value="TrmB-like"/>
</dbReference>
<feature type="domain" description="HTH luxR-type" evidence="1">
    <location>
        <begin position="272"/>
        <end position="331"/>
    </location>
</feature>